<organism evidence="2 3">
    <name type="scientific">Candidatus Protofrankia californiensis</name>
    <dbReference type="NCBI Taxonomy" id="1839754"/>
    <lineage>
        <taxon>Bacteria</taxon>
        <taxon>Bacillati</taxon>
        <taxon>Actinomycetota</taxon>
        <taxon>Actinomycetes</taxon>
        <taxon>Frankiales</taxon>
        <taxon>Frankiaceae</taxon>
        <taxon>Protofrankia</taxon>
    </lineage>
</organism>
<dbReference type="AlphaFoldDB" id="A0A1C3PBC0"/>
<reference evidence="3" key="1">
    <citation type="submission" date="2016-02" db="EMBL/GenBank/DDBJ databases">
        <authorList>
            <person name="Wibberg D."/>
        </authorList>
    </citation>
    <scope>NUCLEOTIDE SEQUENCE [LARGE SCALE GENOMIC DNA]</scope>
</reference>
<gene>
    <name evidence="2" type="ORF">FDG2_5176</name>
</gene>
<name>A0A1C3PBC0_9ACTN</name>
<protein>
    <submittedName>
        <fullName evidence="2">Uncharacterized protein</fullName>
    </submittedName>
</protein>
<keyword evidence="3" id="KW-1185">Reference proteome</keyword>
<evidence type="ECO:0000256" key="1">
    <source>
        <dbReference type="SAM" id="MobiDB-lite"/>
    </source>
</evidence>
<evidence type="ECO:0000313" key="3">
    <source>
        <dbReference type="Proteomes" id="UP000199013"/>
    </source>
</evidence>
<feature type="region of interest" description="Disordered" evidence="1">
    <location>
        <begin position="1"/>
        <end position="22"/>
    </location>
</feature>
<evidence type="ECO:0000313" key="2">
    <source>
        <dbReference type="EMBL" id="SBW27114.1"/>
    </source>
</evidence>
<dbReference type="Proteomes" id="UP000199013">
    <property type="component" value="Unassembled WGS sequence"/>
</dbReference>
<accession>A0A1C3PBC0</accession>
<dbReference type="EMBL" id="FLUV01002169">
    <property type="protein sequence ID" value="SBW27114.1"/>
    <property type="molecule type" value="Genomic_DNA"/>
</dbReference>
<sequence>MTDGMPHGTAHRTLDELAEEQGVTPLTSLDELALSEPLSAEEYEEFLAAAMSARGHQRRA</sequence>
<proteinExistence type="predicted"/>